<organism evidence="2">
    <name type="scientific">Arundo donax</name>
    <name type="common">Giant reed</name>
    <name type="synonym">Donax arundinaceus</name>
    <dbReference type="NCBI Taxonomy" id="35708"/>
    <lineage>
        <taxon>Eukaryota</taxon>
        <taxon>Viridiplantae</taxon>
        <taxon>Streptophyta</taxon>
        <taxon>Embryophyta</taxon>
        <taxon>Tracheophyta</taxon>
        <taxon>Spermatophyta</taxon>
        <taxon>Magnoliopsida</taxon>
        <taxon>Liliopsida</taxon>
        <taxon>Poales</taxon>
        <taxon>Poaceae</taxon>
        <taxon>PACMAD clade</taxon>
        <taxon>Arundinoideae</taxon>
        <taxon>Arundineae</taxon>
        <taxon>Arundo</taxon>
    </lineage>
</organism>
<protein>
    <submittedName>
        <fullName evidence="2">Uncharacterized protein</fullName>
    </submittedName>
</protein>
<evidence type="ECO:0000313" key="2">
    <source>
        <dbReference type="EMBL" id="JAD37682.1"/>
    </source>
</evidence>
<dbReference type="AlphaFoldDB" id="A0A0A8ZS78"/>
<name>A0A0A8ZS78_ARUDO</name>
<accession>A0A0A8ZS78</accession>
<reference evidence="2" key="1">
    <citation type="submission" date="2014-09" db="EMBL/GenBank/DDBJ databases">
        <authorList>
            <person name="Magalhaes I.L.F."/>
            <person name="Oliveira U."/>
            <person name="Santos F.R."/>
            <person name="Vidigal T.H.D.A."/>
            <person name="Brescovit A.D."/>
            <person name="Santos A.J."/>
        </authorList>
    </citation>
    <scope>NUCLEOTIDE SEQUENCE</scope>
    <source>
        <tissue evidence="2">Shoot tissue taken approximately 20 cm above the soil surface</tissue>
    </source>
</reference>
<feature type="region of interest" description="Disordered" evidence="1">
    <location>
        <begin position="20"/>
        <end position="48"/>
    </location>
</feature>
<evidence type="ECO:0000256" key="1">
    <source>
        <dbReference type="SAM" id="MobiDB-lite"/>
    </source>
</evidence>
<proteinExistence type="predicted"/>
<reference evidence="2" key="2">
    <citation type="journal article" date="2015" name="Data Brief">
        <title>Shoot transcriptome of the giant reed, Arundo donax.</title>
        <authorList>
            <person name="Barrero R.A."/>
            <person name="Guerrero F.D."/>
            <person name="Moolhuijzen P."/>
            <person name="Goolsby J.A."/>
            <person name="Tidwell J."/>
            <person name="Bellgard S.E."/>
            <person name="Bellgard M.I."/>
        </authorList>
    </citation>
    <scope>NUCLEOTIDE SEQUENCE</scope>
    <source>
        <tissue evidence="2">Shoot tissue taken approximately 20 cm above the soil surface</tissue>
    </source>
</reference>
<sequence>MSQLDPLHQLPALQCRLGPLGRPQANLGQDASRSGCRRRRGRATGEVGETTRAAPCYGAWSPCPGLFRVHVGGEKAFRSSWCRRRRSQWTLDDRMPDLAVDGSSVRPTRRRRLCPELKRKRGNEVSPPK</sequence>
<dbReference type="EMBL" id="GBRH01260213">
    <property type="protein sequence ID" value="JAD37682.1"/>
    <property type="molecule type" value="Transcribed_RNA"/>
</dbReference>
<feature type="region of interest" description="Disordered" evidence="1">
    <location>
        <begin position="97"/>
        <end position="129"/>
    </location>
</feature>